<feature type="signal peptide" evidence="1">
    <location>
        <begin position="1"/>
        <end position="22"/>
    </location>
</feature>
<comment type="caution">
    <text evidence="2">The sequence shown here is derived from an EMBL/GenBank/DDBJ whole genome shotgun (WGS) entry which is preliminary data.</text>
</comment>
<gene>
    <name evidence="2" type="ORF">BCR25_06970</name>
</gene>
<evidence type="ECO:0000256" key="1">
    <source>
        <dbReference type="SAM" id="SignalP"/>
    </source>
</evidence>
<dbReference type="EMBL" id="MIJY01000034">
    <property type="protein sequence ID" value="OEG12522.1"/>
    <property type="molecule type" value="Genomic_DNA"/>
</dbReference>
<name>A0A1E5GIJ2_9ENTE</name>
<organism evidence="2 3">
    <name type="scientific">Enterococcus termitis</name>
    <dbReference type="NCBI Taxonomy" id="332950"/>
    <lineage>
        <taxon>Bacteria</taxon>
        <taxon>Bacillati</taxon>
        <taxon>Bacillota</taxon>
        <taxon>Bacilli</taxon>
        <taxon>Lactobacillales</taxon>
        <taxon>Enterococcaceae</taxon>
        <taxon>Enterococcus</taxon>
    </lineage>
</organism>
<evidence type="ECO:0000313" key="2">
    <source>
        <dbReference type="EMBL" id="OEG12522.1"/>
    </source>
</evidence>
<accession>A0A1E5GIJ2</accession>
<keyword evidence="1" id="KW-0732">Signal</keyword>
<protein>
    <recommendedName>
        <fullName evidence="4">Alternate signal-mediated exported protein</fullName>
    </recommendedName>
</protein>
<dbReference type="Proteomes" id="UP000095094">
    <property type="component" value="Unassembled WGS sequence"/>
</dbReference>
<evidence type="ECO:0000313" key="3">
    <source>
        <dbReference type="Proteomes" id="UP000095094"/>
    </source>
</evidence>
<keyword evidence="3" id="KW-1185">Reference proteome</keyword>
<feature type="chain" id="PRO_5039143235" description="Alternate signal-mediated exported protein" evidence="1">
    <location>
        <begin position="23"/>
        <end position="204"/>
    </location>
</feature>
<sequence length="204" mass="22935">MLLLSTLTILVCLGIGMYQTYAALTGQDSKENNFKIADFKTSIEEDFQPSKKFEADIDYKKIVRVKNDGEDLAFVRVLVSPVITTKDTMTNQTILLPATMNGSAPVLSIDFNDVDWIDGQDGFYYYKQALKTGEKTSSLFEKVRMNSQSIDTNYTGAILTFELKVESVNTTAYAYRDAWWNGQKPTVGVLLPIDQVLEPQVIKE</sequence>
<evidence type="ECO:0008006" key="4">
    <source>
        <dbReference type="Google" id="ProtNLM"/>
    </source>
</evidence>
<dbReference type="AlphaFoldDB" id="A0A1E5GIJ2"/>
<proteinExistence type="predicted"/>
<reference evidence="3" key="1">
    <citation type="submission" date="2016-09" db="EMBL/GenBank/DDBJ databases">
        <authorList>
            <person name="Gulvik C.A."/>
        </authorList>
    </citation>
    <scope>NUCLEOTIDE SEQUENCE [LARGE SCALE GENOMIC DNA]</scope>
    <source>
        <strain evidence="3">LMG 8895</strain>
    </source>
</reference>